<dbReference type="EMBL" id="CP127294">
    <property type="protein sequence ID" value="WIX77857.1"/>
    <property type="molecule type" value="Genomic_DNA"/>
</dbReference>
<dbReference type="Proteomes" id="UP001236014">
    <property type="component" value="Chromosome"/>
</dbReference>
<dbReference type="Pfam" id="PF19045">
    <property type="entry name" value="Ligase_CoA_2"/>
    <property type="match status" value="1"/>
</dbReference>
<dbReference type="SMART" id="SM00881">
    <property type="entry name" value="CoA_binding"/>
    <property type="match status" value="1"/>
</dbReference>
<evidence type="ECO:0000256" key="1">
    <source>
        <dbReference type="ARBA" id="ARBA00060888"/>
    </source>
</evidence>
<dbReference type="Pfam" id="PF13549">
    <property type="entry name" value="ATP-grasp_5"/>
    <property type="match status" value="1"/>
</dbReference>
<dbReference type="PANTHER" id="PTHR42793:SF1">
    <property type="entry name" value="PEPTIDYL-LYSINE N-ACETYLTRANSFERASE PATZ"/>
    <property type="match status" value="1"/>
</dbReference>
<accession>A0A9Y2ID25</accession>
<dbReference type="SUPFAM" id="SSF51735">
    <property type="entry name" value="NAD(P)-binding Rossmann-fold domains"/>
    <property type="match status" value="1"/>
</dbReference>
<keyword evidence="2" id="KW-0067">ATP-binding</keyword>
<dbReference type="Gene3D" id="3.40.50.720">
    <property type="entry name" value="NAD(P)-binding Rossmann-like Domain"/>
    <property type="match status" value="1"/>
</dbReference>
<evidence type="ECO:0000313" key="4">
    <source>
        <dbReference type="EMBL" id="WIX77857.1"/>
    </source>
</evidence>
<dbReference type="PANTHER" id="PTHR42793">
    <property type="entry name" value="COA BINDING DOMAIN CONTAINING PROTEIN"/>
    <property type="match status" value="1"/>
</dbReference>
<dbReference type="GO" id="GO:0043758">
    <property type="term" value="F:acetate-CoA ligase (ADP-forming) activity"/>
    <property type="evidence" value="ECO:0007669"/>
    <property type="project" value="InterPro"/>
</dbReference>
<dbReference type="InterPro" id="IPR003781">
    <property type="entry name" value="CoA-bd"/>
</dbReference>
<dbReference type="GO" id="GO:0046872">
    <property type="term" value="F:metal ion binding"/>
    <property type="evidence" value="ECO:0007669"/>
    <property type="project" value="InterPro"/>
</dbReference>
<dbReference type="FunFam" id="3.30.1490.20:FF:000020">
    <property type="entry name" value="Protein lysine acetyltransferase"/>
    <property type="match status" value="1"/>
</dbReference>
<proteinExistence type="inferred from homology"/>
<evidence type="ECO:0000256" key="2">
    <source>
        <dbReference type="PROSITE-ProRule" id="PRU00409"/>
    </source>
</evidence>
<dbReference type="RefSeq" id="WP_285968594.1">
    <property type="nucleotide sequence ID" value="NZ_CP127294.1"/>
</dbReference>
<keyword evidence="4" id="KW-0436">Ligase</keyword>
<dbReference type="Gene3D" id="3.40.50.261">
    <property type="entry name" value="Succinyl-CoA synthetase domains"/>
    <property type="match status" value="2"/>
</dbReference>
<dbReference type="InterPro" id="IPR013815">
    <property type="entry name" value="ATP_grasp_subdomain_1"/>
</dbReference>
<dbReference type="Pfam" id="PF13380">
    <property type="entry name" value="CoA_binding_2"/>
    <property type="match status" value="1"/>
</dbReference>
<dbReference type="InterPro" id="IPR043938">
    <property type="entry name" value="Ligase_CoA_dom"/>
</dbReference>
<evidence type="ECO:0000313" key="5">
    <source>
        <dbReference type="Proteomes" id="UP001236014"/>
    </source>
</evidence>
<organism evidence="4 5">
    <name type="scientific">Amycolatopsis carbonis</name>
    <dbReference type="NCBI Taxonomy" id="715471"/>
    <lineage>
        <taxon>Bacteria</taxon>
        <taxon>Bacillati</taxon>
        <taxon>Actinomycetota</taxon>
        <taxon>Actinomycetes</taxon>
        <taxon>Pseudonocardiales</taxon>
        <taxon>Pseudonocardiaceae</taxon>
        <taxon>Amycolatopsis</taxon>
    </lineage>
</organism>
<gene>
    <name evidence="4" type="ORF">QRX50_41740</name>
</gene>
<comment type="similarity">
    <text evidence="1">In the N-terminal section; belongs to the acetate CoA ligase alpha subunit family.</text>
</comment>
<dbReference type="GO" id="GO:0005524">
    <property type="term" value="F:ATP binding"/>
    <property type="evidence" value="ECO:0007669"/>
    <property type="project" value="UniProtKB-UniRule"/>
</dbReference>
<name>A0A9Y2ID25_9PSEU</name>
<dbReference type="Gene3D" id="3.30.1490.20">
    <property type="entry name" value="ATP-grasp fold, A domain"/>
    <property type="match status" value="1"/>
</dbReference>
<reference evidence="4 5" key="1">
    <citation type="submission" date="2023-06" db="EMBL/GenBank/DDBJ databases">
        <authorList>
            <person name="Oyuntsetseg B."/>
            <person name="Kim S.B."/>
        </authorList>
    </citation>
    <scope>NUCLEOTIDE SEQUENCE [LARGE SCALE GENOMIC DNA]</scope>
    <source>
        <strain evidence="4 5">2-15</strain>
    </source>
</reference>
<dbReference type="AlphaFoldDB" id="A0A9Y2ID25"/>
<dbReference type="Gene3D" id="3.30.470.20">
    <property type="entry name" value="ATP-grasp fold, B domain"/>
    <property type="match status" value="1"/>
</dbReference>
<protein>
    <submittedName>
        <fullName evidence="4">Acetate--CoA ligase family protein</fullName>
    </submittedName>
</protein>
<dbReference type="InterPro" id="IPR036291">
    <property type="entry name" value="NAD(P)-bd_dom_sf"/>
</dbReference>
<keyword evidence="5" id="KW-1185">Reference proteome</keyword>
<dbReference type="Pfam" id="PF13607">
    <property type="entry name" value="Succ_CoA_lig"/>
    <property type="match status" value="1"/>
</dbReference>
<dbReference type="SUPFAM" id="SSF52210">
    <property type="entry name" value="Succinyl-CoA synthetase domains"/>
    <property type="match status" value="2"/>
</dbReference>
<evidence type="ECO:0000259" key="3">
    <source>
        <dbReference type="PROSITE" id="PS50975"/>
    </source>
</evidence>
<dbReference type="InterPro" id="IPR011761">
    <property type="entry name" value="ATP-grasp"/>
</dbReference>
<dbReference type="KEGG" id="acab:QRX50_41740"/>
<dbReference type="SUPFAM" id="SSF56059">
    <property type="entry name" value="Glutathione synthetase ATP-binding domain-like"/>
    <property type="match status" value="1"/>
</dbReference>
<sequence>MPVDSGGHWACRLLHPRSVAIVGASARAGSLAAQALANLRDFGYGGRILPVNAKYGELDGLLCYPSLDAAPGPVDLALILVPAAAVPGAIDDCVRAGVGTAVVFSSGFGELGAEGLEVQRLMAEAARAGGVRLLGPNCQGLIYRPAGLVATFSEAAQAGLGDSSGIAYVGQSGAIGGSFLGLARERGIGLTAWASSGNQADLGVADLAAGFLEEDEIRVVAMYLEAIPPGAQWRQLTARARQLGKNLVVLRSGRSDAGRRAAASHTGAMIGPDTAFELVSAEHGVIGVTDVDQLLDTVVELAARKPVRGPGVTVVTSSGGAGGIAADWLDGAGLQTGELAAETRREIAKFIPAYGSTSNPVDVTAQLFAQDDDSVFHVCRTILDDPGTDVLMMIMTNVTGARAARVARQLVAAAESSPKPLGVAWLADGNQITEATKILREHHVPLHDSIGRKAHVWARLYRAHTARSPVRPAPLTGVVPGTGVLTEAAGAPLLDALGVPRPEGVLVTSAEEAAEAAARLGGRVVLKAQSPAITHKSEVGGVRVGVTDAASAYREMVDAVHAARPDAVLDGILVQRMVPPGIELLVGVEGAADGYPPVVTVGFGGVTAEVYQDVVTALAPLSSPDARELLTRLRGAPLLRGYRGRPGADVDAVAAAVSALSRYAAGLGDRLAELEINPLIAHPNGVSAADLVLRFTD</sequence>
<dbReference type="InterPro" id="IPR032875">
    <property type="entry name" value="Succ_CoA_lig_flav_dom"/>
</dbReference>
<dbReference type="PROSITE" id="PS50975">
    <property type="entry name" value="ATP_GRASP"/>
    <property type="match status" value="1"/>
</dbReference>
<keyword evidence="2" id="KW-0547">Nucleotide-binding</keyword>
<feature type="domain" description="ATP-grasp" evidence="3">
    <location>
        <begin position="491"/>
        <end position="697"/>
    </location>
</feature>
<dbReference type="InterPro" id="IPR016102">
    <property type="entry name" value="Succinyl-CoA_synth-like"/>
</dbReference>